<gene>
    <name evidence="7" type="ORF">YBN1229_v1_2929</name>
</gene>
<dbReference type="GO" id="GO:0046210">
    <property type="term" value="P:nitric oxide catabolic process"/>
    <property type="evidence" value="ECO:0007669"/>
    <property type="project" value="TreeGrafter"/>
</dbReference>
<proteinExistence type="inferred from homology"/>
<dbReference type="InterPro" id="IPR012292">
    <property type="entry name" value="Globin/Proto"/>
</dbReference>
<dbReference type="GO" id="GO:0046872">
    <property type="term" value="F:metal ion binding"/>
    <property type="evidence" value="ECO:0007669"/>
    <property type="project" value="UniProtKB-KW"/>
</dbReference>
<dbReference type="OrthoDB" id="3213438at2"/>
<dbReference type="GO" id="GO:0071949">
    <property type="term" value="F:FAD binding"/>
    <property type="evidence" value="ECO:0007669"/>
    <property type="project" value="TreeGrafter"/>
</dbReference>
<evidence type="ECO:0000256" key="3">
    <source>
        <dbReference type="ARBA" id="ARBA00022723"/>
    </source>
</evidence>
<protein>
    <submittedName>
        <fullName evidence="7">Globin</fullName>
    </submittedName>
</protein>
<organism evidence="7 8">
    <name type="scientific">Candidatus Filomicrobium marinum</name>
    <dbReference type="NCBI Taxonomy" id="1608628"/>
    <lineage>
        <taxon>Bacteria</taxon>
        <taxon>Pseudomonadati</taxon>
        <taxon>Pseudomonadota</taxon>
        <taxon>Alphaproteobacteria</taxon>
        <taxon>Hyphomicrobiales</taxon>
        <taxon>Hyphomicrobiaceae</taxon>
        <taxon>Filomicrobium</taxon>
    </lineage>
</organism>
<evidence type="ECO:0000256" key="4">
    <source>
        <dbReference type="ARBA" id="ARBA00023004"/>
    </source>
</evidence>
<dbReference type="PANTHER" id="PTHR43396:SF3">
    <property type="entry name" value="FLAVOHEMOPROTEIN"/>
    <property type="match status" value="1"/>
</dbReference>
<dbReference type="GO" id="GO:0071500">
    <property type="term" value="P:cellular response to nitrosative stress"/>
    <property type="evidence" value="ECO:0007669"/>
    <property type="project" value="TreeGrafter"/>
</dbReference>
<dbReference type="GO" id="GO:0019825">
    <property type="term" value="F:oxygen binding"/>
    <property type="evidence" value="ECO:0007669"/>
    <property type="project" value="InterPro"/>
</dbReference>
<dbReference type="GO" id="GO:0005344">
    <property type="term" value="F:oxygen carrier activity"/>
    <property type="evidence" value="ECO:0007669"/>
    <property type="project" value="UniProtKB-KW"/>
</dbReference>
<keyword evidence="4" id="KW-0408">Iron</keyword>
<evidence type="ECO:0000256" key="5">
    <source>
        <dbReference type="RuleBase" id="RU000356"/>
    </source>
</evidence>
<dbReference type="RefSeq" id="WP_046478787.1">
    <property type="nucleotide sequence ID" value="NZ_LN829118.1"/>
</dbReference>
<dbReference type="KEGG" id="fil:BN1229_v1_2987"/>
<dbReference type="Proteomes" id="UP000033187">
    <property type="component" value="Chromosome 1"/>
</dbReference>
<name>A0A0D6JHV2_9HYPH</name>
<dbReference type="GO" id="GO:0020037">
    <property type="term" value="F:heme binding"/>
    <property type="evidence" value="ECO:0007669"/>
    <property type="project" value="InterPro"/>
</dbReference>
<dbReference type="PROSITE" id="PS01033">
    <property type="entry name" value="GLOBIN"/>
    <property type="match status" value="1"/>
</dbReference>
<accession>A0A0D6JHV2</accession>
<evidence type="ECO:0000259" key="6">
    <source>
        <dbReference type="PROSITE" id="PS01033"/>
    </source>
</evidence>
<dbReference type="CDD" id="cd12131">
    <property type="entry name" value="HGbI-like"/>
    <property type="match status" value="1"/>
</dbReference>
<reference evidence="8" key="1">
    <citation type="submission" date="2015-02" db="EMBL/GenBank/DDBJ databases">
        <authorList>
            <person name="Chooi Y.-H."/>
        </authorList>
    </citation>
    <scope>NUCLEOTIDE SEQUENCE [LARGE SCALE GENOMIC DNA]</scope>
    <source>
        <strain evidence="8">strain Y</strain>
    </source>
</reference>
<dbReference type="EMBL" id="LN829119">
    <property type="protein sequence ID" value="CPR21160.1"/>
    <property type="molecule type" value="Genomic_DNA"/>
</dbReference>
<dbReference type="PANTHER" id="PTHR43396">
    <property type="entry name" value="FLAVOHEMOPROTEIN"/>
    <property type="match status" value="1"/>
</dbReference>
<dbReference type="AlphaFoldDB" id="A0A0D6JHV2"/>
<dbReference type="InterPro" id="IPR000971">
    <property type="entry name" value="Globin"/>
</dbReference>
<evidence type="ECO:0000313" key="8">
    <source>
        <dbReference type="Proteomes" id="UP000033187"/>
    </source>
</evidence>
<dbReference type="Pfam" id="PF00042">
    <property type="entry name" value="Globin"/>
    <property type="match status" value="1"/>
</dbReference>
<dbReference type="SUPFAM" id="SSF46458">
    <property type="entry name" value="Globin-like"/>
    <property type="match status" value="1"/>
</dbReference>
<keyword evidence="2 5" id="KW-0561">Oxygen transport</keyword>
<dbReference type="InterPro" id="IPR009050">
    <property type="entry name" value="Globin-like_sf"/>
</dbReference>
<sequence>MTPEQVKLVQESFKKVVPIAPQAADIFYTRLFEIAPEVRPLFPEDLSGQKDKLMSMLATAVTNLHQIEKILPAVEDLGRRHVGYGVTAEHYKPVGAALIYTLEKGLGDDFTPETKEAWLVTYTTLEGVMTKAAEAAAAPPKKKGFFAKMFG</sequence>
<keyword evidence="8" id="KW-1185">Reference proteome</keyword>
<evidence type="ECO:0000256" key="2">
    <source>
        <dbReference type="ARBA" id="ARBA00022621"/>
    </source>
</evidence>
<evidence type="ECO:0000256" key="1">
    <source>
        <dbReference type="ARBA" id="ARBA00022617"/>
    </source>
</evidence>
<keyword evidence="3" id="KW-0479">Metal-binding</keyword>
<comment type="similarity">
    <text evidence="5">Belongs to the globin family.</text>
</comment>
<evidence type="ECO:0000313" key="7">
    <source>
        <dbReference type="EMBL" id="CPR21160.1"/>
    </source>
</evidence>
<keyword evidence="5" id="KW-0813">Transport</keyword>
<dbReference type="KEGG" id="fiy:BN1229_v1_2929"/>
<feature type="domain" description="Globin" evidence="6">
    <location>
        <begin position="1"/>
        <end position="134"/>
    </location>
</feature>
<keyword evidence="1 5" id="KW-0349">Heme</keyword>
<dbReference type="Gene3D" id="1.10.490.10">
    <property type="entry name" value="Globins"/>
    <property type="match status" value="1"/>
</dbReference>
<dbReference type="GO" id="GO:0008941">
    <property type="term" value="F:nitric oxide dioxygenase NAD(P)H activity"/>
    <property type="evidence" value="ECO:0007669"/>
    <property type="project" value="TreeGrafter"/>
</dbReference>